<organism evidence="1 2">
    <name type="scientific">Dreissena polymorpha</name>
    <name type="common">Zebra mussel</name>
    <name type="synonym">Mytilus polymorpha</name>
    <dbReference type="NCBI Taxonomy" id="45954"/>
    <lineage>
        <taxon>Eukaryota</taxon>
        <taxon>Metazoa</taxon>
        <taxon>Spiralia</taxon>
        <taxon>Lophotrochozoa</taxon>
        <taxon>Mollusca</taxon>
        <taxon>Bivalvia</taxon>
        <taxon>Autobranchia</taxon>
        <taxon>Heteroconchia</taxon>
        <taxon>Euheterodonta</taxon>
        <taxon>Imparidentia</taxon>
        <taxon>Neoheterodontei</taxon>
        <taxon>Myida</taxon>
        <taxon>Dreissenoidea</taxon>
        <taxon>Dreissenidae</taxon>
        <taxon>Dreissena</taxon>
    </lineage>
</organism>
<accession>A0A9D4CEJ4</accession>
<dbReference type="Proteomes" id="UP000828390">
    <property type="component" value="Unassembled WGS sequence"/>
</dbReference>
<dbReference type="EMBL" id="JAIWYP010000012">
    <property type="protein sequence ID" value="KAH3723754.1"/>
    <property type="molecule type" value="Genomic_DNA"/>
</dbReference>
<sequence>MKQKHLLLVGLAVLVLFGAAYIYGLDKQTLSPVEMRWRQKDEQNALPKAEKSRDYMIPIDILLKNMSNTQLKQIYWKYINRLQTLCKDVVRIWKLTTGEKRYVRTNATGRGLHASYTRSA</sequence>
<comment type="caution">
    <text evidence="1">The sequence shown here is derived from an EMBL/GenBank/DDBJ whole genome shotgun (WGS) entry which is preliminary data.</text>
</comment>
<reference evidence="1" key="1">
    <citation type="journal article" date="2019" name="bioRxiv">
        <title>The Genome of the Zebra Mussel, Dreissena polymorpha: A Resource for Invasive Species Research.</title>
        <authorList>
            <person name="McCartney M.A."/>
            <person name="Auch B."/>
            <person name="Kono T."/>
            <person name="Mallez S."/>
            <person name="Zhang Y."/>
            <person name="Obille A."/>
            <person name="Becker A."/>
            <person name="Abrahante J.E."/>
            <person name="Garbe J."/>
            <person name="Badalamenti J.P."/>
            <person name="Herman A."/>
            <person name="Mangelson H."/>
            <person name="Liachko I."/>
            <person name="Sullivan S."/>
            <person name="Sone E.D."/>
            <person name="Koren S."/>
            <person name="Silverstein K.A.T."/>
            <person name="Beckman K.B."/>
            <person name="Gohl D.M."/>
        </authorList>
    </citation>
    <scope>NUCLEOTIDE SEQUENCE</scope>
    <source>
        <strain evidence="1">Duluth1</strain>
        <tissue evidence="1">Whole animal</tissue>
    </source>
</reference>
<dbReference type="AlphaFoldDB" id="A0A9D4CEJ4"/>
<reference evidence="1" key="2">
    <citation type="submission" date="2020-11" db="EMBL/GenBank/DDBJ databases">
        <authorList>
            <person name="McCartney M.A."/>
            <person name="Auch B."/>
            <person name="Kono T."/>
            <person name="Mallez S."/>
            <person name="Becker A."/>
            <person name="Gohl D.M."/>
            <person name="Silverstein K.A.T."/>
            <person name="Koren S."/>
            <person name="Bechman K.B."/>
            <person name="Herman A."/>
            <person name="Abrahante J.E."/>
            <person name="Garbe J."/>
        </authorList>
    </citation>
    <scope>NUCLEOTIDE SEQUENCE</scope>
    <source>
        <strain evidence="1">Duluth1</strain>
        <tissue evidence="1">Whole animal</tissue>
    </source>
</reference>
<evidence type="ECO:0000313" key="1">
    <source>
        <dbReference type="EMBL" id="KAH3723754.1"/>
    </source>
</evidence>
<proteinExistence type="predicted"/>
<evidence type="ECO:0000313" key="2">
    <source>
        <dbReference type="Proteomes" id="UP000828390"/>
    </source>
</evidence>
<protein>
    <submittedName>
        <fullName evidence="1">Uncharacterized protein</fullName>
    </submittedName>
</protein>
<keyword evidence="2" id="KW-1185">Reference proteome</keyword>
<gene>
    <name evidence="1" type="ORF">DPMN_049548</name>
</gene>
<name>A0A9D4CEJ4_DREPO</name>